<organism evidence="2 3">
    <name type="scientific">Sphingomonas xinjiangensis</name>
    <dbReference type="NCBI Taxonomy" id="643568"/>
    <lineage>
        <taxon>Bacteria</taxon>
        <taxon>Pseudomonadati</taxon>
        <taxon>Pseudomonadota</taxon>
        <taxon>Alphaproteobacteria</taxon>
        <taxon>Sphingomonadales</taxon>
        <taxon>Sphingomonadaceae</taxon>
        <taxon>Sphingomonas</taxon>
    </lineage>
</organism>
<keyword evidence="3" id="KW-1185">Reference proteome</keyword>
<dbReference type="Gene3D" id="3.10.180.10">
    <property type="entry name" value="2,3-Dihydroxybiphenyl 1,2-Dioxygenase, domain 1"/>
    <property type="match status" value="2"/>
</dbReference>
<dbReference type="RefSeq" id="WP_184085555.1">
    <property type="nucleotide sequence ID" value="NZ_JACIJF010000003.1"/>
</dbReference>
<reference evidence="2 3" key="1">
    <citation type="submission" date="2020-08" db="EMBL/GenBank/DDBJ databases">
        <title>Genomic Encyclopedia of Type Strains, Phase IV (KMG-IV): sequencing the most valuable type-strain genomes for metagenomic binning, comparative biology and taxonomic classification.</title>
        <authorList>
            <person name="Goeker M."/>
        </authorList>
    </citation>
    <scope>NUCLEOTIDE SEQUENCE [LARGE SCALE GENOMIC DNA]</scope>
    <source>
        <strain evidence="2 3">DSM 26736</strain>
    </source>
</reference>
<feature type="domain" description="VOC" evidence="1">
    <location>
        <begin position="142"/>
        <end position="256"/>
    </location>
</feature>
<feature type="domain" description="VOC" evidence="1">
    <location>
        <begin position="7"/>
        <end position="126"/>
    </location>
</feature>
<dbReference type="AlphaFoldDB" id="A0A840YL87"/>
<gene>
    <name evidence="2" type="ORF">FHT02_001218</name>
</gene>
<dbReference type="InterPro" id="IPR037523">
    <property type="entry name" value="VOC_core"/>
</dbReference>
<proteinExistence type="predicted"/>
<dbReference type="PANTHER" id="PTHR33993">
    <property type="entry name" value="GLYOXALASE-RELATED"/>
    <property type="match status" value="1"/>
</dbReference>
<dbReference type="InterPro" id="IPR052164">
    <property type="entry name" value="Anthracycline_SecMetBiosynth"/>
</dbReference>
<evidence type="ECO:0000313" key="3">
    <source>
        <dbReference type="Proteomes" id="UP000527143"/>
    </source>
</evidence>
<evidence type="ECO:0000313" key="2">
    <source>
        <dbReference type="EMBL" id="MBB5709990.1"/>
    </source>
</evidence>
<accession>A0A840YL87</accession>
<dbReference type="CDD" id="cd07247">
    <property type="entry name" value="SgaA_N_like"/>
    <property type="match status" value="2"/>
</dbReference>
<evidence type="ECO:0000259" key="1">
    <source>
        <dbReference type="PROSITE" id="PS51819"/>
    </source>
</evidence>
<sequence length="258" mass="27071">MSNPHGTPIWYELTTSDPQAAAAFYTHVVGWSAAGFGGAALTSPEDYCILTAPDGQGVGGVTTSGKSSAFAPGWGVYIGVNDVDFCVDQIVAAGGKVLDPPTTLEGVGRTALVSDPQGISFHLMRGASPEPSHAFDPKAVGRCAWHELMTPDDHAALVFYADQFGWTPDGAMPMGDMGAYSFVAHQGVQIGAMMRTPPGERSGWQFYFRITGIDAAHARVEEARGAVHMGPMEVPGGEWIVVASDPQGARFGLVGTRS</sequence>
<dbReference type="InterPro" id="IPR029068">
    <property type="entry name" value="Glyas_Bleomycin-R_OHBP_Dase"/>
</dbReference>
<dbReference type="PANTHER" id="PTHR33993:SF14">
    <property type="entry name" value="GB|AAF24581.1"/>
    <property type="match status" value="1"/>
</dbReference>
<protein>
    <recommendedName>
        <fullName evidence="1">VOC domain-containing protein</fullName>
    </recommendedName>
</protein>
<dbReference type="SUPFAM" id="SSF54593">
    <property type="entry name" value="Glyoxalase/Bleomycin resistance protein/Dihydroxybiphenyl dioxygenase"/>
    <property type="match status" value="2"/>
</dbReference>
<dbReference type="Proteomes" id="UP000527143">
    <property type="component" value="Unassembled WGS sequence"/>
</dbReference>
<dbReference type="EMBL" id="JACIJF010000003">
    <property type="protein sequence ID" value="MBB5709990.1"/>
    <property type="molecule type" value="Genomic_DNA"/>
</dbReference>
<comment type="caution">
    <text evidence="2">The sequence shown here is derived from an EMBL/GenBank/DDBJ whole genome shotgun (WGS) entry which is preliminary data.</text>
</comment>
<dbReference type="PROSITE" id="PS51819">
    <property type="entry name" value="VOC"/>
    <property type="match status" value="2"/>
</dbReference>
<name>A0A840YL87_9SPHN</name>
<dbReference type="Pfam" id="PF00903">
    <property type="entry name" value="Glyoxalase"/>
    <property type="match status" value="2"/>
</dbReference>
<dbReference type="InterPro" id="IPR004360">
    <property type="entry name" value="Glyas_Fos-R_dOase_dom"/>
</dbReference>